<name>A0A1X2HEG6_SYNRA</name>
<keyword evidence="3" id="KW-1185">Reference proteome</keyword>
<comment type="caution">
    <text evidence="2">The sequence shown here is derived from an EMBL/GenBank/DDBJ whole genome shotgun (WGS) entry which is preliminary data.</text>
</comment>
<dbReference type="AlphaFoldDB" id="A0A1X2HEG6"/>
<keyword evidence="1" id="KW-0472">Membrane</keyword>
<evidence type="ECO:0000313" key="3">
    <source>
        <dbReference type="Proteomes" id="UP000242180"/>
    </source>
</evidence>
<gene>
    <name evidence="2" type="ORF">BCR43DRAFT_489567</name>
</gene>
<protein>
    <submittedName>
        <fullName evidence="2">Uncharacterized protein</fullName>
    </submittedName>
</protein>
<keyword evidence="1" id="KW-0812">Transmembrane</keyword>
<evidence type="ECO:0000313" key="2">
    <source>
        <dbReference type="EMBL" id="ORY97311.1"/>
    </source>
</evidence>
<organism evidence="2 3">
    <name type="scientific">Syncephalastrum racemosum</name>
    <name type="common">Filamentous fungus</name>
    <dbReference type="NCBI Taxonomy" id="13706"/>
    <lineage>
        <taxon>Eukaryota</taxon>
        <taxon>Fungi</taxon>
        <taxon>Fungi incertae sedis</taxon>
        <taxon>Mucoromycota</taxon>
        <taxon>Mucoromycotina</taxon>
        <taxon>Mucoromycetes</taxon>
        <taxon>Mucorales</taxon>
        <taxon>Syncephalastraceae</taxon>
        <taxon>Syncephalastrum</taxon>
    </lineage>
</organism>
<sequence length="101" mass="11528">MQFNRTYNTRRLCHRLLGGMTGPVLSWSDPNAMSKDSSYLNHEYTERPFTHMCIIHAGGDVELHGNEMSALLIRVVRLLIHAIPAFAIFHVSVADFWPSLF</sequence>
<feature type="transmembrane region" description="Helical" evidence="1">
    <location>
        <begin position="78"/>
        <end position="97"/>
    </location>
</feature>
<reference evidence="2 3" key="1">
    <citation type="submission" date="2016-07" db="EMBL/GenBank/DDBJ databases">
        <title>Pervasive Adenine N6-methylation of Active Genes in Fungi.</title>
        <authorList>
            <consortium name="DOE Joint Genome Institute"/>
            <person name="Mondo S.J."/>
            <person name="Dannebaum R.O."/>
            <person name="Kuo R.C."/>
            <person name="Labutti K."/>
            <person name="Haridas S."/>
            <person name="Kuo A."/>
            <person name="Salamov A."/>
            <person name="Ahrendt S.R."/>
            <person name="Lipzen A."/>
            <person name="Sullivan W."/>
            <person name="Andreopoulos W.B."/>
            <person name="Clum A."/>
            <person name="Lindquist E."/>
            <person name="Daum C."/>
            <person name="Ramamoorthy G.K."/>
            <person name="Gryganskyi A."/>
            <person name="Culley D."/>
            <person name="Magnuson J.K."/>
            <person name="James T.Y."/>
            <person name="O'Malley M.A."/>
            <person name="Stajich J.E."/>
            <person name="Spatafora J.W."/>
            <person name="Visel A."/>
            <person name="Grigoriev I.V."/>
        </authorList>
    </citation>
    <scope>NUCLEOTIDE SEQUENCE [LARGE SCALE GENOMIC DNA]</scope>
    <source>
        <strain evidence="2 3">NRRL 2496</strain>
    </source>
</reference>
<dbReference type="EMBL" id="MCGN01000004">
    <property type="protein sequence ID" value="ORY97311.1"/>
    <property type="molecule type" value="Genomic_DNA"/>
</dbReference>
<dbReference type="InParanoid" id="A0A1X2HEG6"/>
<proteinExistence type="predicted"/>
<keyword evidence="1" id="KW-1133">Transmembrane helix</keyword>
<accession>A0A1X2HEG6</accession>
<evidence type="ECO:0000256" key="1">
    <source>
        <dbReference type="SAM" id="Phobius"/>
    </source>
</evidence>
<dbReference type="Proteomes" id="UP000242180">
    <property type="component" value="Unassembled WGS sequence"/>
</dbReference>